<sequence length="308" mass="35603">MRRKSAQVDNRTTSAYNLDIVAWEKLEDLSINWARNPEHILVKQLAGKGRLKSLKSLDITSLDFIEALDNNTLTELRWVGPTEEGTLERILAYQGQSLRKLEYRCDEVTCPLFPRALEFSSLPVSAPKLEHISINLLRNGTLPFDDLRALASMTNLQSADLYFRMQSDCHAKEESLGIAPNCMSSEEQDDSKDCNGKARYQLPYVNRTTAEIVYDFMRDHKQGRNLGNITLWAGDWRQFRHGRSFMDWRRARVSCTAEGSEVACKAENPLYYRGRWAKDNWELRHALENSGVEDKRTDEEILDEWQHL</sequence>
<dbReference type="OMA" id="CHAKEES"/>
<proteinExistence type="predicted"/>
<gene>
    <name evidence="1" type="ORF">B5807_02531</name>
</gene>
<dbReference type="Proteomes" id="UP000193240">
    <property type="component" value="Unassembled WGS sequence"/>
</dbReference>
<evidence type="ECO:0000313" key="2">
    <source>
        <dbReference type="Proteomes" id="UP000193240"/>
    </source>
</evidence>
<organism evidence="1 2">
    <name type="scientific">Epicoccum nigrum</name>
    <name type="common">Soil fungus</name>
    <name type="synonym">Epicoccum purpurascens</name>
    <dbReference type="NCBI Taxonomy" id="105696"/>
    <lineage>
        <taxon>Eukaryota</taxon>
        <taxon>Fungi</taxon>
        <taxon>Dikarya</taxon>
        <taxon>Ascomycota</taxon>
        <taxon>Pezizomycotina</taxon>
        <taxon>Dothideomycetes</taxon>
        <taxon>Pleosporomycetidae</taxon>
        <taxon>Pleosporales</taxon>
        <taxon>Pleosporineae</taxon>
        <taxon>Didymellaceae</taxon>
        <taxon>Epicoccum</taxon>
    </lineage>
</organism>
<evidence type="ECO:0000313" key="1">
    <source>
        <dbReference type="EMBL" id="OSS53182.1"/>
    </source>
</evidence>
<dbReference type="AlphaFoldDB" id="A0A1Y2MB00"/>
<accession>A0A1Y2MB00</accession>
<keyword evidence="2" id="KW-1185">Reference proteome</keyword>
<name>A0A1Y2MB00_EPING</name>
<protein>
    <submittedName>
        <fullName evidence="1">Uncharacterized protein</fullName>
    </submittedName>
</protein>
<reference evidence="1 2" key="1">
    <citation type="journal article" date="2017" name="Genome Announc.">
        <title>Genome sequence of the saprophytic ascomycete Epicoccum nigrum ICMP 19927 strain isolated from New Zealand.</title>
        <authorList>
            <person name="Fokin M."/>
            <person name="Fleetwood D."/>
            <person name="Weir B.S."/>
            <person name="Villas-Boas S.G."/>
        </authorList>
    </citation>
    <scope>NUCLEOTIDE SEQUENCE [LARGE SCALE GENOMIC DNA]</scope>
    <source>
        <strain evidence="1 2">ICMP 19927</strain>
    </source>
</reference>
<dbReference type="STRING" id="105696.A0A1Y2MB00"/>
<dbReference type="InParanoid" id="A0A1Y2MB00"/>
<dbReference type="EMBL" id="KZ107839">
    <property type="protein sequence ID" value="OSS53182.1"/>
    <property type="molecule type" value="Genomic_DNA"/>
</dbReference>